<dbReference type="eggNOG" id="COG2885">
    <property type="taxonomic scope" value="Bacteria"/>
</dbReference>
<feature type="coiled-coil region" evidence="5">
    <location>
        <begin position="225"/>
        <end position="252"/>
    </location>
</feature>
<dbReference type="CDD" id="cd07185">
    <property type="entry name" value="OmpA_C-like"/>
    <property type="match status" value="1"/>
</dbReference>
<evidence type="ECO:0000256" key="3">
    <source>
        <dbReference type="ARBA" id="ARBA00023237"/>
    </source>
</evidence>
<dbReference type="EMBL" id="JRLY01000001">
    <property type="protein sequence ID" value="KGO95187.1"/>
    <property type="molecule type" value="Genomic_DNA"/>
</dbReference>
<keyword evidence="9" id="KW-1185">Reference proteome</keyword>
<dbReference type="PRINTS" id="PR01021">
    <property type="entry name" value="OMPADOMAIN"/>
</dbReference>
<evidence type="ECO:0000313" key="8">
    <source>
        <dbReference type="EMBL" id="KGO95187.1"/>
    </source>
</evidence>
<dbReference type="SUPFAM" id="SSF103088">
    <property type="entry name" value="OmpA-like"/>
    <property type="match status" value="1"/>
</dbReference>
<dbReference type="GO" id="GO:0005509">
    <property type="term" value="F:calcium ion binding"/>
    <property type="evidence" value="ECO:0007669"/>
    <property type="project" value="InterPro"/>
</dbReference>
<evidence type="ECO:0000256" key="4">
    <source>
        <dbReference type="PROSITE-ProRule" id="PRU00473"/>
    </source>
</evidence>
<evidence type="ECO:0000256" key="5">
    <source>
        <dbReference type="SAM" id="Coils"/>
    </source>
</evidence>
<feature type="domain" description="OmpA-like" evidence="7">
    <location>
        <begin position="307"/>
        <end position="420"/>
    </location>
</feature>
<keyword evidence="6" id="KW-0732">Signal</keyword>
<dbReference type="RefSeq" id="WP_026992564.1">
    <property type="nucleotide sequence ID" value="NZ_JRLY01000001.1"/>
</dbReference>
<dbReference type="PANTHER" id="PTHR30329">
    <property type="entry name" value="STATOR ELEMENT OF FLAGELLAR MOTOR COMPLEX"/>
    <property type="match status" value="1"/>
</dbReference>
<keyword evidence="3" id="KW-0998">Cell outer membrane</keyword>
<dbReference type="InterPro" id="IPR028974">
    <property type="entry name" value="TSP_type-3_rpt"/>
</dbReference>
<dbReference type="OrthoDB" id="1522982at2"/>
<evidence type="ECO:0000256" key="1">
    <source>
        <dbReference type="ARBA" id="ARBA00004442"/>
    </source>
</evidence>
<dbReference type="InterPro" id="IPR006664">
    <property type="entry name" value="OMP_bac"/>
</dbReference>
<evidence type="ECO:0000313" key="9">
    <source>
        <dbReference type="Proteomes" id="UP000030111"/>
    </source>
</evidence>
<dbReference type="PROSITE" id="PS51123">
    <property type="entry name" value="OMPA_2"/>
    <property type="match status" value="1"/>
</dbReference>
<proteinExistence type="predicted"/>
<dbReference type="SUPFAM" id="SSF103647">
    <property type="entry name" value="TSP type-3 repeat"/>
    <property type="match status" value="1"/>
</dbReference>
<comment type="subcellular location">
    <subcellularLocation>
        <location evidence="1">Cell outer membrane</location>
    </subcellularLocation>
</comment>
<sequence>MKKVVLPLLMLSLTCVSMRAQETEESTGTGANDFKKSSIELGFGFAKAANPMTSGYHMKTTNLFDANLGFRYMFSTKFGLKLTGFYDKFKEDLGPEFETSAYGGTLEGVVNLGRIMQFETWTKSFNVLGHVGGGVTMLKNDDYDLDDDVLGTIVFGLTAQYKIGNFGAVQADFSMLNNFGQQRTWDGAEYDAMGKQGFDSSLYHATLGLAIYLGQKGQPHADWYVDEKPDAIEEAESRIEELETMMNDTDKDGVPDYLDAEPNSVAGVKVDSKGRSIDTNNNGIPDEMESYVEQKTTEMKQAMNADMASLINGGYVNVYFDFNKEQPNAQSVGGINFLIKYLKENTSASADVIGYADEIGDTEYNRGLSQRRAENVKKILVDAGIDAGRLNIVGNGEDTSVNKESQYARQTVRRVTFILK</sequence>
<evidence type="ECO:0000259" key="7">
    <source>
        <dbReference type="PROSITE" id="PS51123"/>
    </source>
</evidence>
<dbReference type="PANTHER" id="PTHR30329:SF21">
    <property type="entry name" value="LIPOPROTEIN YIAD-RELATED"/>
    <property type="match status" value="1"/>
</dbReference>
<name>A0A0A2MRC1_9FLAO</name>
<reference evidence="8 9" key="1">
    <citation type="submission" date="2013-09" db="EMBL/GenBank/DDBJ databases">
        <authorList>
            <person name="Zeng Z."/>
            <person name="Chen C."/>
        </authorList>
    </citation>
    <scope>NUCLEOTIDE SEQUENCE [LARGE SCALE GENOMIC DNA]</scope>
    <source>
        <strain evidence="8 9">WB 4.1-42</strain>
    </source>
</reference>
<dbReference type="AlphaFoldDB" id="A0A0A2MRC1"/>
<dbReference type="STRING" id="1121898.GCA_000422725_01184"/>
<organism evidence="8 9">
    <name type="scientific">Flavobacterium subsaxonicum WB 4.1-42 = DSM 21790</name>
    <dbReference type="NCBI Taxonomy" id="1121898"/>
    <lineage>
        <taxon>Bacteria</taxon>
        <taxon>Pseudomonadati</taxon>
        <taxon>Bacteroidota</taxon>
        <taxon>Flavobacteriia</taxon>
        <taxon>Flavobacteriales</taxon>
        <taxon>Flavobacteriaceae</taxon>
        <taxon>Flavobacterium</taxon>
    </lineage>
</organism>
<feature type="chain" id="PRO_5001992552" description="OmpA-like domain-containing protein" evidence="6">
    <location>
        <begin position="21"/>
        <end position="420"/>
    </location>
</feature>
<dbReference type="InterPro" id="IPR036737">
    <property type="entry name" value="OmpA-like_sf"/>
</dbReference>
<keyword evidence="5" id="KW-0175">Coiled coil</keyword>
<accession>A0A0A2MRC1</accession>
<dbReference type="Gene3D" id="3.30.1330.60">
    <property type="entry name" value="OmpA-like domain"/>
    <property type="match status" value="1"/>
</dbReference>
<dbReference type="InterPro" id="IPR050330">
    <property type="entry name" value="Bact_OuterMem_StrucFunc"/>
</dbReference>
<gene>
    <name evidence="8" type="ORF">Q766_03575</name>
</gene>
<dbReference type="Pfam" id="PF00691">
    <property type="entry name" value="OmpA"/>
    <property type="match status" value="1"/>
</dbReference>
<keyword evidence="2 4" id="KW-0472">Membrane</keyword>
<protein>
    <recommendedName>
        <fullName evidence="7">OmpA-like domain-containing protein</fullName>
    </recommendedName>
</protein>
<evidence type="ECO:0000256" key="6">
    <source>
        <dbReference type="SAM" id="SignalP"/>
    </source>
</evidence>
<dbReference type="GO" id="GO:0009279">
    <property type="term" value="C:cell outer membrane"/>
    <property type="evidence" value="ECO:0007669"/>
    <property type="project" value="UniProtKB-SubCell"/>
</dbReference>
<comment type="caution">
    <text evidence="8">The sequence shown here is derived from an EMBL/GenBank/DDBJ whole genome shotgun (WGS) entry which is preliminary data.</text>
</comment>
<dbReference type="InterPro" id="IPR006665">
    <property type="entry name" value="OmpA-like"/>
</dbReference>
<feature type="signal peptide" evidence="6">
    <location>
        <begin position="1"/>
        <end position="20"/>
    </location>
</feature>
<dbReference type="Proteomes" id="UP000030111">
    <property type="component" value="Unassembled WGS sequence"/>
</dbReference>
<evidence type="ECO:0000256" key="2">
    <source>
        <dbReference type="ARBA" id="ARBA00023136"/>
    </source>
</evidence>